<organism evidence="2 3">
    <name type="scientific">Penicilliopsis zonata CBS 506.65</name>
    <dbReference type="NCBI Taxonomy" id="1073090"/>
    <lineage>
        <taxon>Eukaryota</taxon>
        <taxon>Fungi</taxon>
        <taxon>Dikarya</taxon>
        <taxon>Ascomycota</taxon>
        <taxon>Pezizomycotina</taxon>
        <taxon>Eurotiomycetes</taxon>
        <taxon>Eurotiomycetidae</taxon>
        <taxon>Eurotiales</taxon>
        <taxon>Aspergillaceae</taxon>
        <taxon>Penicilliopsis</taxon>
    </lineage>
</organism>
<gene>
    <name evidence="2" type="ORF">ASPZODRAFT_134222</name>
</gene>
<dbReference type="PANTHER" id="PTHR15665">
    <property type="entry name" value="ASTEROID PROTEIN"/>
    <property type="match status" value="1"/>
</dbReference>
<keyword evidence="3" id="KW-1185">Reference proteome</keyword>
<evidence type="ECO:0000313" key="2">
    <source>
        <dbReference type="EMBL" id="OJJ45538.1"/>
    </source>
</evidence>
<reference evidence="3" key="1">
    <citation type="journal article" date="2017" name="Genome Biol.">
        <title>Comparative genomics reveals high biological diversity and specific adaptations in the industrially and medically important fungal genus Aspergillus.</title>
        <authorList>
            <person name="de Vries R.P."/>
            <person name="Riley R."/>
            <person name="Wiebenga A."/>
            <person name="Aguilar-Osorio G."/>
            <person name="Amillis S."/>
            <person name="Uchima C.A."/>
            <person name="Anderluh G."/>
            <person name="Asadollahi M."/>
            <person name="Askin M."/>
            <person name="Barry K."/>
            <person name="Battaglia E."/>
            <person name="Bayram O."/>
            <person name="Benocci T."/>
            <person name="Braus-Stromeyer S.A."/>
            <person name="Caldana C."/>
            <person name="Canovas D."/>
            <person name="Cerqueira G.C."/>
            <person name="Chen F."/>
            <person name="Chen W."/>
            <person name="Choi C."/>
            <person name="Clum A."/>
            <person name="Dos Santos R.A."/>
            <person name="Damasio A.R."/>
            <person name="Diallinas G."/>
            <person name="Emri T."/>
            <person name="Fekete E."/>
            <person name="Flipphi M."/>
            <person name="Freyberg S."/>
            <person name="Gallo A."/>
            <person name="Gournas C."/>
            <person name="Habgood R."/>
            <person name="Hainaut M."/>
            <person name="Harispe M.L."/>
            <person name="Henrissat B."/>
            <person name="Hilden K.S."/>
            <person name="Hope R."/>
            <person name="Hossain A."/>
            <person name="Karabika E."/>
            <person name="Karaffa L."/>
            <person name="Karanyi Z."/>
            <person name="Krasevec N."/>
            <person name="Kuo A."/>
            <person name="Kusch H."/>
            <person name="LaButti K."/>
            <person name="Lagendijk E.L."/>
            <person name="Lapidus A."/>
            <person name="Levasseur A."/>
            <person name="Lindquist E."/>
            <person name="Lipzen A."/>
            <person name="Logrieco A.F."/>
            <person name="MacCabe A."/>
            <person name="Maekelae M.R."/>
            <person name="Malavazi I."/>
            <person name="Melin P."/>
            <person name="Meyer V."/>
            <person name="Mielnichuk N."/>
            <person name="Miskei M."/>
            <person name="Molnar A.P."/>
            <person name="Mule G."/>
            <person name="Ngan C.Y."/>
            <person name="Orejas M."/>
            <person name="Orosz E."/>
            <person name="Ouedraogo J.P."/>
            <person name="Overkamp K.M."/>
            <person name="Park H.-S."/>
            <person name="Perrone G."/>
            <person name="Piumi F."/>
            <person name="Punt P.J."/>
            <person name="Ram A.F."/>
            <person name="Ramon A."/>
            <person name="Rauscher S."/>
            <person name="Record E."/>
            <person name="Riano-Pachon D.M."/>
            <person name="Robert V."/>
            <person name="Roehrig J."/>
            <person name="Ruller R."/>
            <person name="Salamov A."/>
            <person name="Salih N.S."/>
            <person name="Samson R.A."/>
            <person name="Sandor E."/>
            <person name="Sanguinetti M."/>
            <person name="Schuetze T."/>
            <person name="Sepcic K."/>
            <person name="Shelest E."/>
            <person name="Sherlock G."/>
            <person name="Sophianopoulou V."/>
            <person name="Squina F.M."/>
            <person name="Sun H."/>
            <person name="Susca A."/>
            <person name="Todd R.B."/>
            <person name="Tsang A."/>
            <person name="Unkles S.E."/>
            <person name="van de Wiele N."/>
            <person name="van Rossen-Uffink D."/>
            <person name="Oliveira J.V."/>
            <person name="Vesth T.C."/>
            <person name="Visser J."/>
            <person name="Yu J.-H."/>
            <person name="Zhou M."/>
            <person name="Andersen M.R."/>
            <person name="Archer D.B."/>
            <person name="Baker S.E."/>
            <person name="Benoit I."/>
            <person name="Brakhage A.A."/>
            <person name="Braus G.H."/>
            <person name="Fischer R."/>
            <person name="Frisvad J.C."/>
            <person name="Goldman G.H."/>
            <person name="Houbraken J."/>
            <person name="Oakley B."/>
            <person name="Pocsi I."/>
            <person name="Scazzocchio C."/>
            <person name="Seiboth B."/>
            <person name="vanKuyk P.A."/>
            <person name="Wortman J."/>
            <person name="Dyer P.S."/>
            <person name="Grigoriev I.V."/>
        </authorList>
    </citation>
    <scope>NUCLEOTIDE SEQUENCE [LARGE SCALE GENOMIC DNA]</scope>
    <source>
        <strain evidence="3">CBS 506.65</strain>
    </source>
</reference>
<evidence type="ECO:0000313" key="3">
    <source>
        <dbReference type="Proteomes" id="UP000184188"/>
    </source>
</evidence>
<dbReference type="OrthoDB" id="5297549at2759"/>
<feature type="domain" description="Asteroid" evidence="1">
    <location>
        <begin position="51"/>
        <end position="321"/>
    </location>
</feature>
<dbReference type="AlphaFoldDB" id="A0A1L9SEI4"/>
<dbReference type="InterPro" id="IPR039436">
    <property type="entry name" value="Asteroid_dom"/>
</dbReference>
<dbReference type="RefSeq" id="XP_022580048.1">
    <property type="nucleotide sequence ID" value="XM_022723465.1"/>
</dbReference>
<dbReference type="Proteomes" id="UP000184188">
    <property type="component" value="Unassembled WGS sequence"/>
</dbReference>
<dbReference type="InterPro" id="IPR026832">
    <property type="entry name" value="Asteroid"/>
</dbReference>
<protein>
    <recommendedName>
        <fullName evidence="1">Asteroid domain-containing protein</fullName>
    </recommendedName>
</protein>
<dbReference type="STRING" id="1073090.A0A1L9SEI4"/>
<accession>A0A1L9SEI4</accession>
<dbReference type="Pfam" id="PF12813">
    <property type="entry name" value="XPG_I_2"/>
    <property type="match status" value="1"/>
</dbReference>
<dbReference type="VEuPathDB" id="FungiDB:ASPZODRAFT_134222"/>
<name>A0A1L9SEI4_9EURO</name>
<evidence type="ECO:0000259" key="1">
    <source>
        <dbReference type="Pfam" id="PF12813"/>
    </source>
</evidence>
<dbReference type="PANTHER" id="PTHR15665:SF1">
    <property type="entry name" value="PROTEIN ASTEROID HOMOLOG 1"/>
    <property type="match status" value="1"/>
</dbReference>
<proteinExistence type="predicted"/>
<dbReference type="GeneID" id="34609930"/>
<sequence>MEKSRYKLEIYYAGTKDSLEKIDDSNNVLMNDPLRVLKIRNLPTPFKALPENSFMVASVFEDLKGRWNKEAIAQLVHHELGPLCDGIEGPIWSDITVMVAGEADGGCAAASHLLDCAVLTNDSDLLLYDLGRHGSVIFLDSVEMKKQNTQVPTAAEIRAMSLCPSLLSSRLGISDIKRFAYELKKNPRESLAVLLQRSKHPASIVNANPAYRHFLKEYQLDAEKQDIMLLEQEQPQTLDNRVSEIFWQFKAFDGSSEHMPRMYLPIINEDPSRKCAWEDGRSYRTIGYSLLNASRQANARFSSVDEYTRKGARIVPSRIALLDEHQVELELIAFSMRVDTIKRVHLGNTTSVQFWRSFALAEIYGQAINKAKNPRPAQLKQFIREGYLEEELDWPSVHLSARVQAIFYSLRILKQLLGVIKIDQTVMNVAASTLAGLPPLHLLMMSRREMAQRYTSCSTDYEDFFHQILDSSSESEDPQQTQIFNQLQGNAEKAIEHRLGDGTGSRSSNIYDILMEY</sequence>
<dbReference type="EMBL" id="KV878345">
    <property type="protein sequence ID" value="OJJ45538.1"/>
    <property type="molecule type" value="Genomic_DNA"/>
</dbReference>